<dbReference type="PANTHER" id="PTHR43673">
    <property type="entry name" value="NAD(P)H NITROREDUCTASE YDGI-RELATED"/>
    <property type="match status" value="1"/>
</dbReference>
<evidence type="ECO:0000256" key="2">
    <source>
        <dbReference type="ARBA" id="ARBA00023002"/>
    </source>
</evidence>
<dbReference type="Proteomes" id="UP000288943">
    <property type="component" value="Chromosome"/>
</dbReference>
<evidence type="ECO:0000313" key="4">
    <source>
        <dbReference type="EMBL" id="MCY9595157.1"/>
    </source>
</evidence>
<dbReference type="GeneID" id="95375179"/>
<reference evidence="5 6" key="1">
    <citation type="submission" date="2018-01" db="EMBL/GenBank/DDBJ databases">
        <title>The whole genome sequencing and assembly of Paenibacillus chitinolyticus KCCM 41400 strain.</title>
        <authorList>
            <person name="Kim J.-Y."/>
            <person name="Park M.-K."/>
            <person name="Lee Y.-J."/>
            <person name="Yi H."/>
            <person name="Bahn Y.-S."/>
            <person name="Kim J.F."/>
            <person name="Lee D.-W."/>
        </authorList>
    </citation>
    <scope>NUCLEOTIDE SEQUENCE [LARGE SCALE GENOMIC DNA]</scope>
    <source>
        <strain evidence="5 6">KCCM 41400</strain>
    </source>
</reference>
<dbReference type="EMBL" id="CP026520">
    <property type="protein sequence ID" value="QAV18018.1"/>
    <property type="molecule type" value="Genomic_DNA"/>
</dbReference>
<proteinExistence type="inferred from homology"/>
<dbReference type="Proteomes" id="UP001527202">
    <property type="component" value="Unassembled WGS sequence"/>
</dbReference>
<dbReference type="EMBL" id="JAMDMJ010000004">
    <property type="protein sequence ID" value="MCY9595157.1"/>
    <property type="molecule type" value="Genomic_DNA"/>
</dbReference>
<dbReference type="Pfam" id="PF00881">
    <property type="entry name" value="Nitroreductase"/>
    <property type="match status" value="1"/>
</dbReference>
<dbReference type="CDD" id="cd02137">
    <property type="entry name" value="MhqN-like"/>
    <property type="match status" value="1"/>
</dbReference>
<dbReference type="Gene3D" id="3.40.109.10">
    <property type="entry name" value="NADH Oxidase"/>
    <property type="match status" value="1"/>
</dbReference>
<dbReference type="AlphaFoldDB" id="A0A410WUG4"/>
<sequence length="210" mass="22990">MTQQIFPETLKVIAERHSVKSYDPDFIFPEEHKELILNAANQAPSSWNLQHWKFLVIDDPSAKQRLLPIASNQKQVTESSFVVAVLGDLQANLNAETIYGAAVESGFLTPEIKDTLVSQINGAYASGGSIPRDEAIRNASFASMQLMLAAKALGYDTCPMGGFNPAAFVQEFNIPERYIPTLLISVGKAAKPAYASGRFPLEQVIVKNSF</sequence>
<organism evidence="5 6">
    <name type="scientific">Paenibacillus chitinolyticus</name>
    <dbReference type="NCBI Taxonomy" id="79263"/>
    <lineage>
        <taxon>Bacteria</taxon>
        <taxon>Bacillati</taxon>
        <taxon>Bacillota</taxon>
        <taxon>Bacilli</taxon>
        <taxon>Bacillales</taxon>
        <taxon>Paenibacillaceae</taxon>
        <taxon>Paenibacillus</taxon>
    </lineage>
</organism>
<evidence type="ECO:0000313" key="5">
    <source>
        <dbReference type="EMBL" id="QAV18018.1"/>
    </source>
</evidence>
<evidence type="ECO:0000313" key="6">
    <source>
        <dbReference type="Proteomes" id="UP000288943"/>
    </source>
</evidence>
<keyword evidence="7" id="KW-1185">Reference proteome</keyword>
<evidence type="ECO:0000259" key="3">
    <source>
        <dbReference type="Pfam" id="PF00881"/>
    </source>
</evidence>
<dbReference type="OrthoDB" id="9782629at2"/>
<dbReference type="SUPFAM" id="SSF55469">
    <property type="entry name" value="FMN-dependent nitroreductase-like"/>
    <property type="match status" value="1"/>
</dbReference>
<reference evidence="4 7" key="2">
    <citation type="submission" date="2022-05" db="EMBL/GenBank/DDBJ databases">
        <title>Genome Sequencing of Bee-Associated Microbes.</title>
        <authorList>
            <person name="Dunlap C."/>
        </authorList>
    </citation>
    <scope>NUCLEOTIDE SEQUENCE [LARGE SCALE GENOMIC DNA]</scope>
    <source>
        <strain evidence="4 7">NRRL B-23120</strain>
    </source>
</reference>
<dbReference type="InterPro" id="IPR029479">
    <property type="entry name" value="Nitroreductase"/>
</dbReference>
<name>A0A410WUG4_9BACL</name>
<accession>A0A410WUG4</accession>
<dbReference type="GO" id="GO:0016491">
    <property type="term" value="F:oxidoreductase activity"/>
    <property type="evidence" value="ECO:0007669"/>
    <property type="project" value="UniProtKB-KW"/>
</dbReference>
<gene>
    <name evidence="4" type="ORF">M5X16_05115</name>
    <name evidence="5" type="ORF">PC41400_10200</name>
</gene>
<keyword evidence="2" id="KW-0560">Oxidoreductase</keyword>
<dbReference type="RefSeq" id="WP_042230832.1">
    <property type="nucleotide sequence ID" value="NZ_CP026520.1"/>
</dbReference>
<evidence type="ECO:0000256" key="1">
    <source>
        <dbReference type="ARBA" id="ARBA00007118"/>
    </source>
</evidence>
<comment type="similarity">
    <text evidence="1">Belongs to the nitroreductase family.</text>
</comment>
<dbReference type="KEGG" id="pchi:PC41400_10200"/>
<dbReference type="InterPro" id="IPR000415">
    <property type="entry name" value="Nitroreductase-like"/>
</dbReference>
<protein>
    <submittedName>
        <fullName evidence="5">Nitroreductase family protein</fullName>
    </submittedName>
</protein>
<dbReference type="PANTHER" id="PTHR43673:SF3">
    <property type="entry name" value="NAD(P)H NITROREDUCTASE YODC-RELATED"/>
    <property type="match status" value="1"/>
</dbReference>
<feature type="domain" description="Nitroreductase" evidence="3">
    <location>
        <begin position="13"/>
        <end position="188"/>
    </location>
</feature>
<evidence type="ECO:0000313" key="7">
    <source>
        <dbReference type="Proteomes" id="UP001527202"/>
    </source>
</evidence>